<gene>
    <name evidence="2" type="ORF">PU648_38720</name>
</gene>
<dbReference type="InterPro" id="IPR010982">
    <property type="entry name" value="Lambda_DNA-bd_dom_sf"/>
</dbReference>
<dbReference type="RefSeq" id="WP_316734979.1">
    <property type="nucleotide sequence ID" value="NZ_JARAKF010000001.1"/>
</dbReference>
<feature type="domain" description="HTH cro/C1-type" evidence="1">
    <location>
        <begin position="16"/>
        <end position="70"/>
    </location>
</feature>
<name>A0ABU3UW80_9ACTN</name>
<dbReference type="Gene3D" id="1.10.260.40">
    <property type="entry name" value="lambda repressor-like DNA-binding domains"/>
    <property type="match status" value="1"/>
</dbReference>
<sequence length="91" mass="9886">MIRERRTPPEELGPMLRAARDRAGLSQSAVAAVTGIRRAYITKLEDSVRCPSRTVAERLAAVLELNDDEQAQLYAAAVTDAGRDHPARTAA</sequence>
<dbReference type="Proteomes" id="UP001257627">
    <property type="component" value="Unassembled WGS sequence"/>
</dbReference>
<evidence type="ECO:0000313" key="3">
    <source>
        <dbReference type="Proteomes" id="UP001257627"/>
    </source>
</evidence>
<dbReference type="SUPFAM" id="SSF47413">
    <property type="entry name" value="lambda repressor-like DNA-binding domains"/>
    <property type="match status" value="1"/>
</dbReference>
<dbReference type="CDD" id="cd00093">
    <property type="entry name" value="HTH_XRE"/>
    <property type="match status" value="1"/>
</dbReference>
<organism evidence="2 3">
    <name type="scientific">Streptomyces mirabilis</name>
    <dbReference type="NCBI Taxonomy" id="68239"/>
    <lineage>
        <taxon>Bacteria</taxon>
        <taxon>Bacillati</taxon>
        <taxon>Actinomycetota</taxon>
        <taxon>Actinomycetes</taxon>
        <taxon>Kitasatosporales</taxon>
        <taxon>Streptomycetaceae</taxon>
        <taxon>Streptomyces</taxon>
    </lineage>
</organism>
<dbReference type="InterPro" id="IPR001387">
    <property type="entry name" value="Cro/C1-type_HTH"/>
</dbReference>
<dbReference type="EMBL" id="JARAKF010000001">
    <property type="protein sequence ID" value="MDU8998190.1"/>
    <property type="molecule type" value="Genomic_DNA"/>
</dbReference>
<dbReference type="SMART" id="SM00530">
    <property type="entry name" value="HTH_XRE"/>
    <property type="match status" value="1"/>
</dbReference>
<protein>
    <submittedName>
        <fullName evidence="2">Helix-turn-helix transcriptional regulator</fullName>
    </submittedName>
</protein>
<evidence type="ECO:0000313" key="2">
    <source>
        <dbReference type="EMBL" id="MDU8998190.1"/>
    </source>
</evidence>
<reference evidence="2 3" key="1">
    <citation type="submission" date="2023-02" db="EMBL/GenBank/DDBJ databases">
        <authorList>
            <person name="Maleckis M."/>
        </authorList>
    </citation>
    <scope>NUCLEOTIDE SEQUENCE [LARGE SCALE GENOMIC DNA]</scope>
    <source>
        <strain evidence="2 3">P8-A2</strain>
    </source>
</reference>
<keyword evidence="3" id="KW-1185">Reference proteome</keyword>
<dbReference type="PROSITE" id="PS50943">
    <property type="entry name" value="HTH_CROC1"/>
    <property type="match status" value="1"/>
</dbReference>
<accession>A0ABU3UW80</accession>
<proteinExistence type="predicted"/>
<dbReference type="Pfam" id="PF13560">
    <property type="entry name" value="HTH_31"/>
    <property type="match status" value="1"/>
</dbReference>
<evidence type="ECO:0000259" key="1">
    <source>
        <dbReference type="PROSITE" id="PS50943"/>
    </source>
</evidence>
<comment type="caution">
    <text evidence="2">The sequence shown here is derived from an EMBL/GenBank/DDBJ whole genome shotgun (WGS) entry which is preliminary data.</text>
</comment>